<gene>
    <name evidence="2" type="ORF">GpartN1_g1121.t1</name>
</gene>
<sequence>MAFQVPSNILTCRTKSYVAEKDSISQKKSYRYRRYTSLMLMQNSRRSSVDTHEITTLDRAQFLQLFSLNLLAILGLDKVAPLTETTLVEKKSLGETISEGLSKILTRKEGNQDVSYKKDSNSKSATGLKHAKPLSEDQEETAEALFEKLKSRRQSEPNR</sequence>
<organism evidence="2 3">
    <name type="scientific">Galdieria partita</name>
    <dbReference type="NCBI Taxonomy" id="83374"/>
    <lineage>
        <taxon>Eukaryota</taxon>
        <taxon>Rhodophyta</taxon>
        <taxon>Bangiophyceae</taxon>
        <taxon>Galdieriales</taxon>
        <taxon>Galdieriaceae</taxon>
        <taxon>Galdieria</taxon>
    </lineage>
</organism>
<dbReference type="OrthoDB" id="10417431at2759"/>
<evidence type="ECO:0000313" key="2">
    <source>
        <dbReference type="EMBL" id="GJQ09330.1"/>
    </source>
</evidence>
<reference evidence="2" key="1">
    <citation type="journal article" date="2022" name="Proc. Natl. Acad. Sci. U.S.A.">
        <title>Life cycle and functional genomics of the unicellular red alga Galdieria for elucidating algal and plant evolution and industrial use.</title>
        <authorList>
            <person name="Hirooka S."/>
            <person name="Itabashi T."/>
            <person name="Ichinose T.M."/>
            <person name="Onuma R."/>
            <person name="Fujiwara T."/>
            <person name="Yamashita S."/>
            <person name="Jong L.W."/>
            <person name="Tomita R."/>
            <person name="Iwane A.H."/>
            <person name="Miyagishima S.Y."/>
        </authorList>
    </citation>
    <scope>NUCLEOTIDE SEQUENCE</scope>
    <source>
        <strain evidence="2">NBRC 102759</strain>
    </source>
</reference>
<evidence type="ECO:0000313" key="3">
    <source>
        <dbReference type="Proteomes" id="UP001061958"/>
    </source>
</evidence>
<evidence type="ECO:0000256" key="1">
    <source>
        <dbReference type="SAM" id="MobiDB-lite"/>
    </source>
</evidence>
<dbReference type="Proteomes" id="UP001061958">
    <property type="component" value="Unassembled WGS sequence"/>
</dbReference>
<proteinExistence type="predicted"/>
<dbReference type="AlphaFoldDB" id="A0A9C7PRT8"/>
<dbReference type="EMBL" id="BQMJ01000008">
    <property type="protein sequence ID" value="GJQ09330.1"/>
    <property type="molecule type" value="Genomic_DNA"/>
</dbReference>
<feature type="region of interest" description="Disordered" evidence="1">
    <location>
        <begin position="110"/>
        <end position="142"/>
    </location>
</feature>
<feature type="compositionally biased region" description="Basic and acidic residues" evidence="1">
    <location>
        <begin position="110"/>
        <end position="121"/>
    </location>
</feature>
<reference evidence="2" key="2">
    <citation type="submission" date="2022-01" db="EMBL/GenBank/DDBJ databases">
        <authorList>
            <person name="Hirooka S."/>
            <person name="Miyagishima S.Y."/>
        </authorList>
    </citation>
    <scope>NUCLEOTIDE SEQUENCE</scope>
    <source>
        <strain evidence="2">NBRC 102759</strain>
    </source>
</reference>
<accession>A0A9C7PRT8</accession>
<keyword evidence="3" id="KW-1185">Reference proteome</keyword>
<name>A0A9C7PRT8_9RHOD</name>
<comment type="caution">
    <text evidence="2">The sequence shown here is derived from an EMBL/GenBank/DDBJ whole genome shotgun (WGS) entry which is preliminary data.</text>
</comment>
<protein>
    <submittedName>
        <fullName evidence="2">Uncharacterized protein</fullName>
    </submittedName>
</protein>